<dbReference type="Pfam" id="PF13460">
    <property type="entry name" value="NAD_binding_10"/>
    <property type="match status" value="1"/>
</dbReference>
<organism evidence="2 3">
    <name type="scientific">Siphonobacter aquaeclarae</name>
    <dbReference type="NCBI Taxonomy" id="563176"/>
    <lineage>
        <taxon>Bacteria</taxon>
        <taxon>Pseudomonadati</taxon>
        <taxon>Bacteroidota</taxon>
        <taxon>Cytophagia</taxon>
        <taxon>Cytophagales</taxon>
        <taxon>Cytophagaceae</taxon>
        <taxon>Siphonobacter</taxon>
    </lineage>
</organism>
<evidence type="ECO:0000313" key="3">
    <source>
        <dbReference type="Proteomes" id="UP000198901"/>
    </source>
</evidence>
<dbReference type="InterPro" id="IPR036291">
    <property type="entry name" value="NAD(P)-bd_dom_sf"/>
</dbReference>
<dbReference type="PANTHER" id="PTHR43355:SF2">
    <property type="entry name" value="FLAVIN REDUCTASE (NADPH)"/>
    <property type="match status" value="1"/>
</dbReference>
<feature type="domain" description="NAD(P)-binding" evidence="1">
    <location>
        <begin position="11"/>
        <end position="198"/>
    </location>
</feature>
<dbReference type="AlphaFoldDB" id="A0A1G9Y1N6"/>
<dbReference type="EMBL" id="FNGS01000012">
    <property type="protein sequence ID" value="SDN02994.1"/>
    <property type="molecule type" value="Genomic_DNA"/>
</dbReference>
<dbReference type="InterPro" id="IPR016040">
    <property type="entry name" value="NAD(P)-bd_dom"/>
</dbReference>
<sequence>MTTSFKIAVIGGTGKSGTYLVEELLRRSFSLRLLLRRPHPVMNVETVLGNVTEPDALYRLLSGCDAVVSTLGLGQPPSEPIIFSQSTRHVLQAMQETGIRRYVLTTGLNVDTPGDIKSQATAAGTAWMQRTFPVSTADKQLEYKLLTESSADWTLVRLPLIELTDAAPPVVASLHDCPGDAVSVTSLARFLADQLFDPAYVRQAPFLANA</sequence>
<keyword evidence="3" id="KW-1185">Reference proteome</keyword>
<dbReference type="InterPro" id="IPR051606">
    <property type="entry name" value="Polyketide_Oxido-like"/>
</dbReference>
<dbReference type="SUPFAM" id="SSF51735">
    <property type="entry name" value="NAD(P)-binding Rossmann-fold domains"/>
    <property type="match status" value="1"/>
</dbReference>
<reference evidence="2 3" key="1">
    <citation type="submission" date="2016-10" db="EMBL/GenBank/DDBJ databases">
        <authorList>
            <person name="de Groot N.N."/>
        </authorList>
    </citation>
    <scope>NUCLEOTIDE SEQUENCE [LARGE SCALE GENOMIC DNA]</scope>
    <source>
        <strain evidence="2 3">DSM 21668</strain>
    </source>
</reference>
<gene>
    <name evidence="2" type="ORF">SAMN04488090_4781</name>
</gene>
<dbReference type="STRING" id="563176.SAMN04488090_4781"/>
<dbReference type="RefSeq" id="WP_093208710.1">
    <property type="nucleotide sequence ID" value="NZ_FNGS01000012.1"/>
</dbReference>
<dbReference type="PANTHER" id="PTHR43355">
    <property type="entry name" value="FLAVIN REDUCTASE (NADPH)"/>
    <property type="match status" value="1"/>
</dbReference>
<dbReference type="OrthoDB" id="9790734at2"/>
<dbReference type="Proteomes" id="UP000198901">
    <property type="component" value="Unassembled WGS sequence"/>
</dbReference>
<evidence type="ECO:0000313" key="2">
    <source>
        <dbReference type="EMBL" id="SDN02994.1"/>
    </source>
</evidence>
<accession>A0A1G9Y1N6</accession>
<protein>
    <submittedName>
        <fullName evidence="2">Putative NADH-flavin reductase</fullName>
    </submittedName>
</protein>
<evidence type="ECO:0000259" key="1">
    <source>
        <dbReference type="Pfam" id="PF13460"/>
    </source>
</evidence>
<proteinExistence type="predicted"/>
<dbReference type="GO" id="GO:0042602">
    <property type="term" value="F:riboflavin reductase (NADPH) activity"/>
    <property type="evidence" value="ECO:0007669"/>
    <property type="project" value="TreeGrafter"/>
</dbReference>
<dbReference type="Gene3D" id="3.40.50.720">
    <property type="entry name" value="NAD(P)-binding Rossmann-like Domain"/>
    <property type="match status" value="1"/>
</dbReference>
<dbReference type="GO" id="GO:0004074">
    <property type="term" value="F:biliverdin reductase [NAD(P)H] activity"/>
    <property type="evidence" value="ECO:0007669"/>
    <property type="project" value="TreeGrafter"/>
</dbReference>
<name>A0A1G9Y1N6_9BACT</name>